<dbReference type="Pfam" id="PF03266">
    <property type="entry name" value="NTPase_1"/>
    <property type="match status" value="1"/>
</dbReference>
<reference evidence="4" key="1">
    <citation type="journal article" date="2014" name="Genome Biol. Evol.">
        <title>Pangenome evidence for extensive interdomain horizontal transfer affecting lineage core and shell genes in uncultured planktonic thaumarchaeota and euryarchaeota.</title>
        <authorList>
            <person name="Deschamps P."/>
            <person name="Zivanovic Y."/>
            <person name="Moreira D."/>
            <person name="Rodriguez-Valera F."/>
            <person name="Lopez-Garcia P."/>
        </authorList>
    </citation>
    <scope>NUCLEOTIDE SEQUENCE</scope>
</reference>
<dbReference type="InterPro" id="IPR027417">
    <property type="entry name" value="P-loop_NTPase"/>
</dbReference>
<dbReference type="EC" id="3.6.1.15" evidence="4"/>
<evidence type="ECO:0000313" key="4">
    <source>
        <dbReference type="EMBL" id="AIF03050.1"/>
    </source>
</evidence>
<keyword evidence="4" id="KW-0808">Transferase</keyword>
<keyword evidence="1" id="KW-0547">Nucleotide-binding</keyword>
<keyword evidence="4" id="KW-0418">Kinase</keyword>
<sequence length="194" mass="21553">MGLHPKIGITGLPRSGKSAVMEKVVMMLESERSSELMGRGEDSSNHRIIGGMKTIPIMDGTSRIGYSCMNIQTGEVATIAHKDIDSRNRVLGLGINPQALDDVAVPAIQDAMDNYEVIVIDEIGKFSVESEAFVEIVKEAIEVDKPTILTLHKKSRHPLLQDIRRRDDARVLEVTPVNRALLPYKIHKIVRETF</sequence>
<proteinExistence type="predicted"/>
<dbReference type="Gene3D" id="3.40.50.300">
    <property type="entry name" value="P-loop containing nucleotide triphosphate hydrolases"/>
    <property type="match status" value="1"/>
</dbReference>
<dbReference type="SUPFAM" id="SSF52540">
    <property type="entry name" value="P-loop containing nucleoside triphosphate hydrolases"/>
    <property type="match status" value="1"/>
</dbReference>
<dbReference type="PANTHER" id="PTHR43146">
    <property type="entry name" value="CANCER-RELATED NUCLEOSIDE-TRIPHOSPHATASE"/>
    <property type="match status" value="1"/>
</dbReference>
<dbReference type="AlphaFoldDB" id="A0A075GIN6"/>
<evidence type="ECO:0000256" key="1">
    <source>
        <dbReference type="ARBA" id="ARBA00022741"/>
    </source>
</evidence>
<organism evidence="4">
    <name type="scientific">uncultured marine group II/III euryarchaeote KM3_160_F12</name>
    <dbReference type="NCBI Taxonomy" id="1457912"/>
    <lineage>
        <taxon>Archaea</taxon>
        <taxon>Methanobacteriati</taxon>
        <taxon>Methanobacteriota</taxon>
        <taxon>environmental samples</taxon>
    </lineage>
</organism>
<dbReference type="InterPro" id="IPR004948">
    <property type="entry name" value="Nuc-triphosphatase_THEP1"/>
</dbReference>
<accession>A0A075GIN6</accession>
<evidence type="ECO:0000256" key="3">
    <source>
        <dbReference type="ARBA" id="ARBA00022840"/>
    </source>
</evidence>
<dbReference type="GO" id="GO:0017111">
    <property type="term" value="F:ribonucleoside triphosphate phosphatase activity"/>
    <property type="evidence" value="ECO:0007669"/>
    <property type="project" value="UniProtKB-EC"/>
</dbReference>
<keyword evidence="3" id="KW-0067">ATP-binding</keyword>
<dbReference type="GO" id="GO:0016301">
    <property type="term" value="F:kinase activity"/>
    <property type="evidence" value="ECO:0007669"/>
    <property type="project" value="UniProtKB-KW"/>
</dbReference>
<dbReference type="PANTHER" id="PTHR43146:SF1">
    <property type="entry name" value="CANCER-RELATED NUCLEOSIDE-TRIPHOSPHATASE"/>
    <property type="match status" value="1"/>
</dbReference>
<keyword evidence="2 4" id="KW-0378">Hydrolase</keyword>
<protein>
    <submittedName>
        <fullName evidence="4">Putative nucleotide kinase</fullName>
        <ecNumber evidence="4">3.6.1.15</ecNumber>
    </submittedName>
</protein>
<dbReference type="EMBL" id="KF900668">
    <property type="protein sequence ID" value="AIF03050.1"/>
    <property type="molecule type" value="Genomic_DNA"/>
</dbReference>
<dbReference type="GO" id="GO:0005524">
    <property type="term" value="F:ATP binding"/>
    <property type="evidence" value="ECO:0007669"/>
    <property type="project" value="UniProtKB-KW"/>
</dbReference>
<evidence type="ECO:0000256" key="2">
    <source>
        <dbReference type="ARBA" id="ARBA00022801"/>
    </source>
</evidence>
<name>A0A075GIN6_9EURY</name>